<dbReference type="STRING" id="503106.A0A218Z4U8"/>
<proteinExistence type="predicted"/>
<dbReference type="InterPro" id="IPR000182">
    <property type="entry name" value="GNAT_dom"/>
</dbReference>
<dbReference type="SUPFAM" id="SSF55729">
    <property type="entry name" value="Acyl-CoA N-acyltransferases (Nat)"/>
    <property type="match status" value="1"/>
</dbReference>
<gene>
    <name evidence="2" type="ORF">B2J93_4396</name>
</gene>
<dbReference type="OrthoDB" id="410198at2759"/>
<organism evidence="2 3">
    <name type="scientific">Diplocarpon coronariae</name>
    <dbReference type="NCBI Taxonomy" id="2795749"/>
    <lineage>
        <taxon>Eukaryota</taxon>
        <taxon>Fungi</taxon>
        <taxon>Dikarya</taxon>
        <taxon>Ascomycota</taxon>
        <taxon>Pezizomycotina</taxon>
        <taxon>Leotiomycetes</taxon>
        <taxon>Helotiales</taxon>
        <taxon>Drepanopezizaceae</taxon>
        <taxon>Diplocarpon</taxon>
    </lineage>
</organism>
<dbReference type="EMBL" id="MZNU01000226">
    <property type="protein sequence ID" value="OWP02553.1"/>
    <property type="molecule type" value="Genomic_DNA"/>
</dbReference>
<accession>A0A218Z4U8</accession>
<dbReference type="PANTHER" id="PTHR42791">
    <property type="entry name" value="GNAT FAMILY ACETYLTRANSFERASE"/>
    <property type="match status" value="1"/>
</dbReference>
<dbReference type="Pfam" id="PF00583">
    <property type="entry name" value="Acetyltransf_1"/>
    <property type="match status" value="1"/>
</dbReference>
<evidence type="ECO:0000259" key="1">
    <source>
        <dbReference type="PROSITE" id="PS51186"/>
    </source>
</evidence>
<keyword evidence="3" id="KW-1185">Reference proteome</keyword>
<dbReference type="InParanoid" id="A0A218Z4U8"/>
<dbReference type="AlphaFoldDB" id="A0A218Z4U8"/>
<evidence type="ECO:0000313" key="2">
    <source>
        <dbReference type="EMBL" id="OWP02553.1"/>
    </source>
</evidence>
<feature type="domain" description="N-acetyltransferase" evidence="1">
    <location>
        <begin position="87"/>
        <end position="230"/>
    </location>
</feature>
<dbReference type="InterPro" id="IPR016181">
    <property type="entry name" value="Acyl_CoA_acyltransferase"/>
</dbReference>
<protein>
    <recommendedName>
        <fullName evidence="1">N-acetyltransferase domain-containing protein</fullName>
    </recommendedName>
</protein>
<dbReference type="PANTHER" id="PTHR42791:SF2">
    <property type="entry name" value="N-ACETYLTRANSFERASE DOMAIN-CONTAINING PROTEIN"/>
    <property type="match status" value="1"/>
</dbReference>
<dbReference type="GO" id="GO:0016747">
    <property type="term" value="F:acyltransferase activity, transferring groups other than amino-acyl groups"/>
    <property type="evidence" value="ECO:0007669"/>
    <property type="project" value="InterPro"/>
</dbReference>
<evidence type="ECO:0000313" key="3">
    <source>
        <dbReference type="Proteomes" id="UP000242519"/>
    </source>
</evidence>
<dbReference type="CDD" id="cd04301">
    <property type="entry name" value="NAT_SF"/>
    <property type="match status" value="1"/>
</dbReference>
<reference evidence="2 3" key="1">
    <citation type="submission" date="2017-04" db="EMBL/GenBank/DDBJ databases">
        <title>Draft genome sequence of Marssonina coronaria NL1: causal agent of apple blotch.</title>
        <authorList>
            <person name="Cheng Q."/>
        </authorList>
    </citation>
    <scope>NUCLEOTIDE SEQUENCE [LARGE SCALE GENOMIC DNA]</scope>
    <source>
        <strain evidence="2 3">NL1</strain>
    </source>
</reference>
<dbReference type="Proteomes" id="UP000242519">
    <property type="component" value="Unassembled WGS sequence"/>
</dbReference>
<comment type="caution">
    <text evidence="2">The sequence shown here is derived from an EMBL/GenBank/DDBJ whole genome shotgun (WGS) entry which is preliminary data.</text>
</comment>
<sequence>MDILTPTLPSLNITTTTISRASIADLPVLAQIATSSQLPEAIMPFFFAAWPETTHMLAFYTARVRAKLLDPCSVFFKMTDDASGQIVGIVCVTRERGDAVVEKVLTTTAHEEGAAPLEGFNYDFARDVFGGLEGLIGFMKEREHYMLSSLAVRRAYQKRGLGRRLMMRCHELATEDGLPIYLTAFPSAHDMYLKLGYTDETHFDVDLNEYGTKYRGFGVYRSYGMLWQPENLRGAE</sequence>
<dbReference type="PROSITE" id="PS51186">
    <property type="entry name" value="GNAT"/>
    <property type="match status" value="1"/>
</dbReference>
<dbReference type="Gene3D" id="3.40.630.30">
    <property type="match status" value="1"/>
</dbReference>
<name>A0A218Z4U8_9HELO</name>
<dbReference type="InterPro" id="IPR052523">
    <property type="entry name" value="Trichothecene_AcTrans"/>
</dbReference>